<dbReference type="OrthoDB" id="2567806at2759"/>
<comment type="caution">
    <text evidence="3">The sequence shown here is derived from an EMBL/GenBank/DDBJ whole genome shotgun (WGS) entry which is preliminary data.</text>
</comment>
<feature type="domain" description="Ribosome maturation protein SDO1/SBDS N-terminal" evidence="2">
    <location>
        <begin position="9"/>
        <end position="100"/>
    </location>
</feature>
<dbReference type="PANTHER" id="PTHR10927">
    <property type="entry name" value="RIBOSOME MATURATION PROTEIN SBDS"/>
    <property type="match status" value="1"/>
</dbReference>
<reference evidence="3 4" key="1">
    <citation type="submission" date="2019-06" db="EMBL/GenBank/DDBJ databases">
        <title>Draft genome sequence of the filamentous fungus Phialemoniopsis curvata isolated from diesel fuel.</title>
        <authorList>
            <person name="Varaljay V.A."/>
            <person name="Lyon W.J."/>
            <person name="Crouch A.L."/>
            <person name="Drake C.E."/>
            <person name="Hollomon J.M."/>
            <person name="Nadeau L.J."/>
            <person name="Nunn H.S."/>
            <person name="Stevenson B.S."/>
            <person name="Bojanowski C.L."/>
            <person name="Crookes-Goodson W.J."/>
        </authorList>
    </citation>
    <scope>NUCLEOTIDE SEQUENCE [LARGE SCALE GENOMIC DNA]</scope>
    <source>
        <strain evidence="3 4">D216</strain>
    </source>
</reference>
<proteinExistence type="predicted"/>
<evidence type="ECO:0000259" key="2">
    <source>
        <dbReference type="Pfam" id="PF01172"/>
    </source>
</evidence>
<evidence type="ECO:0000313" key="4">
    <source>
        <dbReference type="Proteomes" id="UP000319257"/>
    </source>
</evidence>
<evidence type="ECO:0000313" key="3">
    <source>
        <dbReference type="EMBL" id="TPX16623.1"/>
    </source>
</evidence>
<name>A0A507BAQ3_9PEZI</name>
<dbReference type="Gene3D" id="3.30.1250.10">
    <property type="entry name" value="Ribosome maturation protein SBDS, N-terminal domain"/>
    <property type="match status" value="1"/>
</dbReference>
<sequence>MARGETVQNKAHYKGKEDDFLVFIDDMEAFNKWKTDKSVPMAHFISSFKIFVTHKQGAQGTYDTASKSTLDNEFGTHNDEDVIKQILEKGTVQESEMPERQGNTNDSFGARAAH</sequence>
<dbReference type="PANTHER" id="PTHR10927:SF2">
    <property type="entry name" value="RESTRICTION OF TELOMERE CAPPING PROTEIN 3"/>
    <property type="match status" value="1"/>
</dbReference>
<dbReference type="InterPro" id="IPR019783">
    <property type="entry name" value="SDO1/SBDS_N"/>
</dbReference>
<feature type="region of interest" description="Disordered" evidence="1">
    <location>
        <begin position="90"/>
        <end position="114"/>
    </location>
</feature>
<dbReference type="RefSeq" id="XP_030998334.1">
    <property type="nucleotide sequence ID" value="XM_031137878.1"/>
</dbReference>
<dbReference type="Pfam" id="PF01172">
    <property type="entry name" value="SBDS_N"/>
    <property type="match status" value="1"/>
</dbReference>
<keyword evidence="4" id="KW-1185">Reference proteome</keyword>
<dbReference type="FunCoup" id="A0A507BAQ3">
    <property type="interactions" value="161"/>
</dbReference>
<organism evidence="3 4">
    <name type="scientific">Thyridium curvatum</name>
    <dbReference type="NCBI Taxonomy" id="1093900"/>
    <lineage>
        <taxon>Eukaryota</taxon>
        <taxon>Fungi</taxon>
        <taxon>Dikarya</taxon>
        <taxon>Ascomycota</taxon>
        <taxon>Pezizomycotina</taxon>
        <taxon>Sordariomycetes</taxon>
        <taxon>Sordariomycetidae</taxon>
        <taxon>Thyridiales</taxon>
        <taxon>Thyridiaceae</taxon>
        <taxon>Thyridium</taxon>
    </lineage>
</organism>
<dbReference type="InterPro" id="IPR036786">
    <property type="entry name" value="Ribosome_mat_SBDS_N_sf"/>
</dbReference>
<accession>A0A507BAQ3</accession>
<dbReference type="GeneID" id="41971011"/>
<gene>
    <name evidence="3" type="ORF">E0L32_003564</name>
</gene>
<dbReference type="SUPFAM" id="SSF89895">
    <property type="entry name" value="FYSH domain"/>
    <property type="match status" value="1"/>
</dbReference>
<evidence type="ECO:0000256" key="1">
    <source>
        <dbReference type="SAM" id="MobiDB-lite"/>
    </source>
</evidence>
<dbReference type="AlphaFoldDB" id="A0A507BAQ3"/>
<dbReference type="Proteomes" id="UP000319257">
    <property type="component" value="Unassembled WGS sequence"/>
</dbReference>
<dbReference type="STRING" id="1093900.A0A507BAQ3"/>
<protein>
    <recommendedName>
        <fullName evidence="2">Ribosome maturation protein SDO1/SBDS N-terminal domain-containing protein</fullName>
    </recommendedName>
</protein>
<dbReference type="InParanoid" id="A0A507BAQ3"/>
<dbReference type="InterPro" id="IPR039100">
    <property type="entry name" value="Sdo1/SBDS-like"/>
</dbReference>
<dbReference type="EMBL" id="SKBQ01000016">
    <property type="protein sequence ID" value="TPX16623.1"/>
    <property type="molecule type" value="Genomic_DNA"/>
</dbReference>